<protein>
    <recommendedName>
        <fullName evidence="3">Nudix hydrolase domain-containing protein</fullName>
    </recommendedName>
</protein>
<evidence type="ECO:0000313" key="2">
    <source>
        <dbReference type="Proteomes" id="UP000033947"/>
    </source>
</evidence>
<evidence type="ECO:0008006" key="3">
    <source>
        <dbReference type="Google" id="ProtNLM"/>
    </source>
</evidence>
<reference evidence="1 2" key="1">
    <citation type="journal article" date="2015" name="Nature">
        <title>rRNA introns, odd ribosomes, and small enigmatic genomes across a large radiation of phyla.</title>
        <authorList>
            <person name="Brown C.T."/>
            <person name="Hug L.A."/>
            <person name="Thomas B.C."/>
            <person name="Sharon I."/>
            <person name="Castelle C.J."/>
            <person name="Singh A."/>
            <person name="Wilkins M.J."/>
            <person name="Williams K.H."/>
            <person name="Banfield J.F."/>
        </authorList>
    </citation>
    <scope>NUCLEOTIDE SEQUENCE [LARGE SCALE GENOMIC DNA]</scope>
</reference>
<accession>A0A0G0VRY1</accession>
<dbReference type="SUPFAM" id="SSF55811">
    <property type="entry name" value="Nudix"/>
    <property type="match status" value="1"/>
</dbReference>
<organism evidence="1 2">
    <name type="scientific">candidate division WWE3 bacterium GW2011_GWC2_41_23</name>
    <dbReference type="NCBI Taxonomy" id="1619123"/>
    <lineage>
        <taxon>Bacteria</taxon>
        <taxon>Katanobacteria</taxon>
    </lineage>
</organism>
<sequence length="249" mass="27678">MNASFLALAGYREIPFPVDLAQKISVPRDPLVLDINSPLGQAFINAGVTPKGDEKLFPALTPDCVVVMLTYRLRAMITKNPDTYLPGWGVYRDMVEFPGMYPRFWKEMGHGPLLNWGTASVPTSGRALLLGEKKDDAVTYANKWGPPAGIFEIPTGKSDLTLQDALIFSAGRELSEETGVYFPDLGEKVSRITLAWDAPRCKPQAFVKFEFELDELKKMRDAVPTEKEFKSWQIVQLSSEGLIAAMLAF</sequence>
<dbReference type="EMBL" id="LCBB01000001">
    <property type="protein sequence ID" value="KKS03624.1"/>
    <property type="molecule type" value="Genomic_DNA"/>
</dbReference>
<proteinExistence type="predicted"/>
<dbReference type="AlphaFoldDB" id="A0A0G0VRY1"/>
<evidence type="ECO:0000313" key="1">
    <source>
        <dbReference type="EMBL" id="KKS03624.1"/>
    </source>
</evidence>
<gene>
    <name evidence="1" type="ORF">UU55_C0001G0085</name>
</gene>
<dbReference type="Proteomes" id="UP000033947">
    <property type="component" value="Unassembled WGS sequence"/>
</dbReference>
<comment type="caution">
    <text evidence="1">The sequence shown here is derived from an EMBL/GenBank/DDBJ whole genome shotgun (WGS) entry which is preliminary data.</text>
</comment>
<dbReference type="InterPro" id="IPR015797">
    <property type="entry name" value="NUDIX_hydrolase-like_dom_sf"/>
</dbReference>
<name>A0A0G0VRY1_UNCKA</name>